<name>A0A1C4VZE4_9ACTN</name>
<dbReference type="Gene3D" id="3.40.50.300">
    <property type="entry name" value="P-loop containing nucleotide triphosphate hydrolases"/>
    <property type="match status" value="1"/>
</dbReference>
<dbReference type="STRING" id="285676.GA0070561_2239"/>
<dbReference type="Pfam" id="PF17863">
    <property type="entry name" value="AAA_lid_2"/>
    <property type="match status" value="1"/>
</dbReference>
<evidence type="ECO:0000256" key="5">
    <source>
        <dbReference type="SAM" id="MobiDB-lite"/>
    </source>
</evidence>
<evidence type="ECO:0000256" key="2">
    <source>
        <dbReference type="ARBA" id="ARBA00022741"/>
    </source>
</evidence>
<keyword evidence="2" id="KW-0547">Nucleotide-binding</keyword>
<dbReference type="Proteomes" id="UP000198864">
    <property type="component" value="Unassembled WGS sequence"/>
</dbReference>
<dbReference type="SMART" id="SM00382">
    <property type="entry name" value="AAA"/>
    <property type="match status" value="1"/>
</dbReference>
<dbReference type="PROSITE" id="PS50234">
    <property type="entry name" value="VWFA"/>
    <property type="match status" value="1"/>
</dbReference>
<feature type="region of interest" description="Disordered" evidence="5">
    <location>
        <begin position="337"/>
        <end position="536"/>
    </location>
</feature>
<dbReference type="Gene3D" id="1.10.8.80">
    <property type="entry name" value="Magnesium chelatase subunit I, C-Terminal domain"/>
    <property type="match status" value="1"/>
</dbReference>
<gene>
    <name evidence="7" type="ORF">GA0070561_2239</name>
</gene>
<evidence type="ECO:0000256" key="1">
    <source>
        <dbReference type="ARBA" id="ARBA00005799"/>
    </source>
</evidence>
<dbReference type="SMART" id="SM00327">
    <property type="entry name" value="VWA"/>
    <property type="match status" value="1"/>
</dbReference>
<dbReference type="Pfam" id="PF01078">
    <property type="entry name" value="Mg_chelatase"/>
    <property type="match status" value="1"/>
</dbReference>
<dbReference type="CDD" id="cd01451">
    <property type="entry name" value="vWA_Magnesium_chelatase"/>
    <property type="match status" value="1"/>
</dbReference>
<dbReference type="SUPFAM" id="SSF52540">
    <property type="entry name" value="P-loop containing nucleoside triphosphate hydrolases"/>
    <property type="match status" value="1"/>
</dbReference>
<organism evidence="7 8">
    <name type="scientific">Micromonospora saelicesensis</name>
    <dbReference type="NCBI Taxonomy" id="285676"/>
    <lineage>
        <taxon>Bacteria</taxon>
        <taxon>Bacillati</taxon>
        <taxon>Actinomycetota</taxon>
        <taxon>Actinomycetes</taxon>
        <taxon>Micromonosporales</taxon>
        <taxon>Micromonosporaceae</taxon>
        <taxon>Micromonospora</taxon>
    </lineage>
</organism>
<dbReference type="InterPro" id="IPR041628">
    <property type="entry name" value="ChlI/MoxR_AAA_lid"/>
</dbReference>
<feature type="compositionally biased region" description="Polar residues" evidence="5">
    <location>
        <begin position="778"/>
        <end position="792"/>
    </location>
</feature>
<dbReference type="EMBL" id="FMCR01000002">
    <property type="protein sequence ID" value="SCE89342.1"/>
    <property type="molecule type" value="Genomic_DNA"/>
</dbReference>
<feature type="compositionally biased region" description="Gly residues" evidence="5">
    <location>
        <begin position="377"/>
        <end position="410"/>
    </location>
</feature>
<dbReference type="InterPro" id="IPR041702">
    <property type="entry name" value="BchD/ChlD_VWA"/>
</dbReference>
<dbReference type="AlphaFoldDB" id="A0A1C4VZE4"/>
<dbReference type="SUPFAM" id="SSF53300">
    <property type="entry name" value="vWA-like"/>
    <property type="match status" value="1"/>
</dbReference>
<dbReference type="PANTHER" id="PTHR35023">
    <property type="entry name" value="CHELATASE-RELATED"/>
    <property type="match status" value="1"/>
</dbReference>
<dbReference type="PANTHER" id="PTHR35023:SF1">
    <property type="entry name" value="MG-PROTOPORPHYRIN IX CHELATASE"/>
    <property type="match status" value="1"/>
</dbReference>
<dbReference type="GO" id="GO:0005524">
    <property type="term" value="F:ATP binding"/>
    <property type="evidence" value="ECO:0007669"/>
    <property type="project" value="UniProtKB-KW"/>
</dbReference>
<feature type="compositionally biased region" description="Acidic residues" evidence="5">
    <location>
        <begin position="345"/>
        <end position="355"/>
    </location>
</feature>
<feature type="region of interest" description="Disordered" evidence="5">
    <location>
        <begin position="751"/>
        <end position="792"/>
    </location>
</feature>
<evidence type="ECO:0000313" key="7">
    <source>
        <dbReference type="EMBL" id="SCE89342.1"/>
    </source>
</evidence>
<feature type="compositionally biased region" description="Low complexity" evidence="5">
    <location>
        <begin position="438"/>
        <end position="448"/>
    </location>
</feature>
<evidence type="ECO:0000313" key="8">
    <source>
        <dbReference type="Proteomes" id="UP000198864"/>
    </source>
</evidence>
<comment type="similarity">
    <text evidence="1">Belongs to the Mg-chelatase subunits D/I family.</text>
</comment>
<protein>
    <recommendedName>
        <fullName evidence="4">Mg-protoporphyrin IX chelatase</fullName>
    </recommendedName>
</protein>
<dbReference type="InterPro" id="IPR052989">
    <property type="entry name" value="Mg-chelatase_DI-like"/>
</dbReference>
<accession>A0A1C4VZE4</accession>
<proteinExistence type="inferred from homology"/>
<feature type="domain" description="VWFA" evidence="6">
    <location>
        <begin position="587"/>
        <end position="723"/>
    </location>
</feature>
<evidence type="ECO:0000256" key="4">
    <source>
        <dbReference type="ARBA" id="ARBA00030759"/>
    </source>
</evidence>
<dbReference type="InterPro" id="IPR027417">
    <property type="entry name" value="P-loop_NTPase"/>
</dbReference>
<dbReference type="InterPro" id="IPR002035">
    <property type="entry name" value="VWF_A"/>
</dbReference>
<dbReference type="InterPro" id="IPR000523">
    <property type="entry name" value="Mg_chelatse_chII-like_cat_dom"/>
</dbReference>
<reference evidence="7 8" key="1">
    <citation type="submission" date="2016-06" db="EMBL/GenBank/DDBJ databases">
        <authorList>
            <person name="Kjaerup R.B."/>
            <person name="Dalgaard T.S."/>
            <person name="Juul-Madsen H.R."/>
        </authorList>
    </citation>
    <scope>NUCLEOTIDE SEQUENCE [LARGE SCALE GENOMIC DNA]</scope>
    <source>
        <strain evidence="7 8">DSM 44871</strain>
    </source>
</reference>
<sequence>MTAITTYPFSAVLGMADMRLALLLNAVSPAIGGVLVRGEKGTAKSTAVRALAALLPPVRRVAGCRFGCDPAEPDPACPDGPHPADAAAETRPARLVELPVGAAEDRVVGALDLEKAIGEGVRAFEPGLLAAAHRGVLYVDEVNLLHDHLVDLLLDAAAMGRSHVEREGVSVSHAARFLLVGTMNPEEGELRPQLLDRFGLTVEVGASRDPEIRVEVVRRRLAADADPVGFAARWADADAEIAGQVAAARRRLPGVRLPDAALRQIAEVCAAFDVDGMRADIVTARTALAHAAWHARDRVTIDDVRVAARLALPHRRRRDPFDTPGLDEKRLDEALQRAQDAHPDDPDDAGPDDAGPDDRGPDDRGPDDRGPDDRGPDGGPQSGGPAGGGGPNGGGPNEGGPSGGGPQGGDGGDHCEPGTTGHSAARDGAGPDGRTDGPDGTDAWPQRQPGDRGDDDGWPQRQQGDRGGDGQNSRPRGGRQSATGADDPTGGGESQPVVVPRGGLKARVLTAPGLGDGVPGRRSRARTGRGRTTGARVPAGRVSALHLPATIRAAAPHQAARGRLTGPLRLRRDDLREAVREGREGNLVLFVVDASGSMGARQRMTTVKDAVLALLTDAYQRRDKVAVIAFRGAGARTLLPATSSVLAASTRLAELPTGGRTPLAEGLLAAAELLRVERLRDPKRRPLVLVVTDGRATAGTRPLDRAAAAAKVLAATGAACVVVDCESGPVRLHLANRLATQLKAPRHQLEDLTQAPAPAPARGDLGTKRPLEGRLPSKISTGTTLTPDRSVA</sequence>
<feature type="compositionally biased region" description="Basic and acidic residues" evidence="5">
    <location>
        <begin position="356"/>
        <end position="376"/>
    </location>
</feature>
<dbReference type="Gene3D" id="3.40.50.410">
    <property type="entry name" value="von Willebrand factor, type A domain"/>
    <property type="match status" value="1"/>
</dbReference>
<dbReference type="InterPro" id="IPR003593">
    <property type="entry name" value="AAA+_ATPase"/>
</dbReference>
<dbReference type="InterPro" id="IPR036465">
    <property type="entry name" value="vWFA_dom_sf"/>
</dbReference>
<evidence type="ECO:0000256" key="3">
    <source>
        <dbReference type="ARBA" id="ARBA00022840"/>
    </source>
</evidence>
<keyword evidence="3" id="KW-0067">ATP-binding</keyword>
<dbReference type="Pfam" id="PF13519">
    <property type="entry name" value="VWA_2"/>
    <property type="match status" value="1"/>
</dbReference>
<evidence type="ECO:0000259" key="6">
    <source>
        <dbReference type="PROSITE" id="PS50234"/>
    </source>
</evidence>